<evidence type="ECO:0000256" key="1">
    <source>
        <dbReference type="SAM" id="MobiDB-lite"/>
    </source>
</evidence>
<dbReference type="RefSeq" id="WP_179491050.1">
    <property type="nucleotide sequence ID" value="NZ_JACCBV010000001.1"/>
</dbReference>
<reference evidence="3 4" key="1">
    <citation type="submission" date="2020-07" db="EMBL/GenBank/DDBJ databases">
        <title>Sequencing the genomes of 1000 actinobacteria strains.</title>
        <authorList>
            <person name="Klenk H.-P."/>
        </authorList>
    </citation>
    <scope>NUCLEOTIDE SEQUENCE [LARGE SCALE GENOMIC DNA]</scope>
    <source>
        <strain evidence="3 4">DSM 24662</strain>
    </source>
</reference>
<comment type="caution">
    <text evidence="3">The sequence shown here is derived from an EMBL/GenBank/DDBJ whole genome shotgun (WGS) entry which is preliminary data.</text>
</comment>
<dbReference type="Proteomes" id="UP000576969">
    <property type="component" value="Unassembled WGS sequence"/>
</dbReference>
<proteinExistence type="predicted"/>
<name>A0A7Y9GQY6_9MICO</name>
<keyword evidence="2" id="KW-0732">Signal</keyword>
<organism evidence="3 4">
    <name type="scientific">Microbacterium immunditiarum</name>
    <dbReference type="NCBI Taxonomy" id="337480"/>
    <lineage>
        <taxon>Bacteria</taxon>
        <taxon>Bacillati</taxon>
        <taxon>Actinomycetota</taxon>
        <taxon>Actinomycetes</taxon>
        <taxon>Micrococcales</taxon>
        <taxon>Microbacteriaceae</taxon>
        <taxon>Microbacterium</taxon>
    </lineage>
</organism>
<sequence>MTTGRRRRGPSAHTLLRSGGRIAAVATLVAATALMTACQPEPGPSPTPTVTPVTPKPGPTEPTPIESNTPDAGIELPTACEDIYSADMLASLNQQNPPLNDPGVTMLSTEVVDGIEILESGATLRCSWGQPSEFGLATNVTAIAEEQGATLQDAMLNAGFGCGQELGGTVCRVEHRTIDLDDNEVVYGEVHVLRDSMWISTRYINFAPEGYTEDIVATLWN</sequence>
<dbReference type="AlphaFoldDB" id="A0A7Y9GQY6"/>
<protein>
    <submittedName>
        <fullName evidence="3">Uncharacterized protein</fullName>
    </submittedName>
</protein>
<feature type="compositionally biased region" description="Pro residues" evidence="1">
    <location>
        <begin position="41"/>
        <end position="62"/>
    </location>
</feature>
<evidence type="ECO:0000313" key="3">
    <source>
        <dbReference type="EMBL" id="NYE20831.1"/>
    </source>
</evidence>
<feature type="region of interest" description="Disordered" evidence="1">
    <location>
        <begin position="38"/>
        <end position="71"/>
    </location>
</feature>
<gene>
    <name evidence="3" type="ORF">BJ991_002859</name>
</gene>
<evidence type="ECO:0000256" key="2">
    <source>
        <dbReference type="SAM" id="SignalP"/>
    </source>
</evidence>
<feature type="chain" id="PRO_5039663877" evidence="2">
    <location>
        <begin position="24"/>
        <end position="221"/>
    </location>
</feature>
<dbReference type="EMBL" id="JACCBV010000001">
    <property type="protein sequence ID" value="NYE20831.1"/>
    <property type="molecule type" value="Genomic_DNA"/>
</dbReference>
<accession>A0A7Y9GQY6</accession>
<feature type="signal peptide" evidence="2">
    <location>
        <begin position="1"/>
        <end position="23"/>
    </location>
</feature>
<keyword evidence="4" id="KW-1185">Reference proteome</keyword>
<evidence type="ECO:0000313" key="4">
    <source>
        <dbReference type="Proteomes" id="UP000576969"/>
    </source>
</evidence>